<accession>A0A120FJG9</accession>
<name>A0A120FJG9_9HYPH</name>
<evidence type="ECO:0000313" key="2">
    <source>
        <dbReference type="Proteomes" id="UP000068164"/>
    </source>
</evidence>
<gene>
    <name evidence="1" type="ORF">AS026_10990</name>
</gene>
<protein>
    <submittedName>
        <fullName evidence="1">Uncharacterized protein</fullName>
    </submittedName>
</protein>
<comment type="caution">
    <text evidence="1">The sequence shown here is derived from an EMBL/GenBank/DDBJ whole genome shotgun (WGS) entry which is preliminary data.</text>
</comment>
<organism evidence="1 2">
    <name type="scientific">Rhizobium altiplani</name>
    <dbReference type="NCBI Taxonomy" id="1864509"/>
    <lineage>
        <taxon>Bacteria</taxon>
        <taxon>Pseudomonadati</taxon>
        <taxon>Pseudomonadota</taxon>
        <taxon>Alphaproteobacteria</taxon>
        <taxon>Hyphomicrobiales</taxon>
        <taxon>Rhizobiaceae</taxon>
        <taxon>Rhizobium/Agrobacterium group</taxon>
        <taxon>Rhizobium</taxon>
    </lineage>
</organism>
<dbReference type="AlphaFoldDB" id="A0A120FJG9"/>
<proteinExistence type="predicted"/>
<evidence type="ECO:0000313" key="1">
    <source>
        <dbReference type="EMBL" id="KWV49086.1"/>
    </source>
</evidence>
<keyword evidence="2" id="KW-1185">Reference proteome</keyword>
<dbReference type="EMBL" id="LNCD01000092">
    <property type="protein sequence ID" value="KWV49086.1"/>
    <property type="molecule type" value="Genomic_DNA"/>
</dbReference>
<sequence>MGNHRAILFPAEEGRPAHRFGLLKIPVTALRLSVIISSAKHIFDLAVIADPVYQPIHGVGELHRCDPVRHQY</sequence>
<reference evidence="1 2" key="1">
    <citation type="submission" date="2015-11" db="EMBL/GenBank/DDBJ databases">
        <title>Draft Genome Sequence of the Strain BR 10423 (Rhizobium sp.) isolated from nodules of Mimosa pudica.</title>
        <authorList>
            <person name="Barauna A.C."/>
            <person name="Zilli J.E."/>
            <person name="Simoes-Araujo J.L."/>
            <person name="Reis V.M."/>
            <person name="James E.K."/>
            <person name="Reis F.B.Jr."/>
            <person name="Rouws L.F."/>
            <person name="Passos S.R."/>
            <person name="Gois S.R."/>
        </authorList>
    </citation>
    <scope>NUCLEOTIDE SEQUENCE [LARGE SCALE GENOMIC DNA]</scope>
    <source>
        <strain evidence="1 2">BR10423</strain>
    </source>
</reference>
<dbReference type="Proteomes" id="UP000068164">
    <property type="component" value="Unassembled WGS sequence"/>
</dbReference>